<organism evidence="1 2">
    <name type="scientific">Ajellomyces capsulatus (strain H88)</name>
    <name type="common">Darling's disease fungus</name>
    <name type="synonym">Histoplasma capsulatum</name>
    <dbReference type="NCBI Taxonomy" id="544711"/>
    <lineage>
        <taxon>Eukaryota</taxon>
        <taxon>Fungi</taxon>
        <taxon>Dikarya</taxon>
        <taxon>Ascomycota</taxon>
        <taxon>Pezizomycotina</taxon>
        <taxon>Eurotiomycetes</taxon>
        <taxon>Eurotiomycetidae</taxon>
        <taxon>Onygenales</taxon>
        <taxon>Ajellomycetaceae</taxon>
        <taxon>Histoplasma</taxon>
    </lineage>
</organism>
<proteinExistence type="predicted"/>
<protein>
    <submittedName>
        <fullName evidence="1">Uncharacterized protein</fullName>
    </submittedName>
</protein>
<evidence type="ECO:0000313" key="1">
    <source>
        <dbReference type="EMBL" id="QSS57480.1"/>
    </source>
</evidence>
<gene>
    <name evidence="1" type="ORF">I7I53_11672</name>
</gene>
<dbReference type="VEuPathDB" id="FungiDB:I7I53_11672"/>
<accession>A0A8A1LW69</accession>
<dbReference type="Proteomes" id="UP000663419">
    <property type="component" value="Chromosome 6"/>
</dbReference>
<name>A0A8A1LW69_AJEC8</name>
<dbReference type="EMBL" id="CP069107">
    <property type="protein sequence ID" value="QSS57480.1"/>
    <property type="molecule type" value="Genomic_DNA"/>
</dbReference>
<sequence>MLDSCKPCGTCSDVPKPNGVHFLFCGAIAHINLDTVGYISSTLDRKLIRILNNDLRCLEQLTPFSEEVAERVV</sequence>
<dbReference type="AlphaFoldDB" id="A0A8A1LW69"/>
<evidence type="ECO:0000313" key="2">
    <source>
        <dbReference type="Proteomes" id="UP000663419"/>
    </source>
</evidence>
<reference evidence="1" key="1">
    <citation type="submission" date="2021-01" db="EMBL/GenBank/DDBJ databases">
        <title>Chromosome-level genome assembly of a human fungal pathogen reveals clustering of transcriptionally co-regulated genes.</title>
        <authorList>
            <person name="Voorhies M."/>
            <person name="Cohen S."/>
            <person name="Shea T.P."/>
            <person name="Petrus S."/>
            <person name="Munoz J.F."/>
            <person name="Poplawski S."/>
            <person name="Goldman W.E."/>
            <person name="Michael T."/>
            <person name="Cuomo C.A."/>
            <person name="Sil A."/>
            <person name="Beyhan S."/>
        </authorList>
    </citation>
    <scope>NUCLEOTIDE SEQUENCE</scope>
    <source>
        <strain evidence="1">H88</strain>
    </source>
</reference>